<keyword evidence="3 4" id="KW-0732">Signal</keyword>
<dbReference type="OrthoDB" id="7374754at2"/>
<comment type="similarity">
    <text evidence="2">Belongs to the bacterial solute-binding protein SsuA/TauA family.</text>
</comment>
<dbReference type="Gene3D" id="3.40.190.10">
    <property type="entry name" value="Periplasmic binding protein-like II"/>
    <property type="match status" value="2"/>
</dbReference>
<feature type="signal peptide" evidence="4">
    <location>
        <begin position="1"/>
        <end position="38"/>
    </location>
</feature>
<evidence type="ECO:0000256" key="3">
    <source>
        <dbReference type="ARBA" id="ARBA00022729"/>
    </source>
</evidence>
<dbReference type="AlphaFoldDB" id="A0A4V0YD27"/>
<evidence type="ECO:0000313" key="6">
    <source>
        <dbReference type="EMBL" id="QAY59251.1"/>
    </source>
</evidence>
<dbReference type="PANTHER" id="PTHR30024">
    <property type="entry name" value="ALIPHATIC SULFONATES-BINDING PROTEIN-RELATED"/>
    <property type="match status" value="1"/>
</dbReference>
<evidence type="ECO:0000256" key="1">
    <source>
        <dbReference type="ARBA" id="ARBA00004418"/>
    </source>
</evidence>
<dbReference type="RefSeq" id="WP_129386274.1">
    <property type="nucleotide sequence ID" value="NZ_CP035494.1"/>
</dbReference>
<proteinExistence type="inferred from homology"/>
<dbReference type="InterPro" id="IPR015168">
    <property type="entry name" value="SsuA/THI5"/>
</dbReference>
<dbReference type="PANTHER" id="PTHR30024:SF47">
    <property type="entry name" value="TAURINE-BINDING PERIPLASMIC PROTEIN"/>
    <property type="match status" value="1"/>
</dbReference>
<evidence type="ECO:0000259" key="5">
    <source>
        <dbReference type="Pfam" id="PF09084"/>
    </source>
</evidence>
<sequence length="358" mass="38385">MTLPRFARRPPGRRAPVAAATLLALLALAGCATTSSSAAEYSPDKPLPTGTPSADTSLRVAGRTTQLQLQAAGSAIAPLDFAVSDWVNVGAGPDVIQAFRADAVDIASNAILPPIQAHAIGFDAKVVAVLERPQPSYVFATAPGTDISSFADFRGTKIAFSQGQSQGDTVLRTLQAEGIDYDDVELVDLPSTQFLTALQGGQVDVAPLSEPAVTKYIDDYAQDGARAIPSQVPDLLTVLWAPAEVLADDDNVRAIRDYIRTWAQGQVWAWEHADAWKKFYYVDTEGVSDTDADRIWATANKPLFPDDWDKAVDWAQSSIGLLADGGFIDKGFDAEELFDRRFEHDAAAAVAAQYTREG</sequence>
<dbReference type="GO" id="GO:0042597">
    <property type="term" value="C:periplasmic space"/>
    <property type="evidence" value="ECO:0007669"/>
    <property type="project" value="UniProtKB-SubCell"/>
</dbReference>
<dbReference type="PROSITE" id="PS51257">
    <property type="entry name" value="PROKAR_LIPOPROTEIN"/>
    <property type="match status" value="1"/>
</dbReference>
<evidence type="ECO:0000256" key="2">
    <source>
        <dbReference type="ARBA" id="ARBA00010742"/>
    </source>
</evidence>
<dbReference type="Proteomes" id="UP000293995">
    <property type="component" value="Chromosome"/>
</dbReference>
<name>A0A4V0YD27_9MICO</name>
<reference evidence="6 7" key="1">
    <citation type="submission" date="2019-01" db="EMBL/GenBank/DDBJ databases">
        <title>Genome sequencing of strain DFW100M-13.</title>
        <authorList>
            <person name="Heo J."/>
            <person name="Kim S.-J."/>
            <person name="Kim J.-S."/>
            <person name="Hong S.-B."/>
            <person name="Kwon S.-W."/>
        </authorList>
    </citation>
    <scope>NUCLEOTIDE SEQUENCE [LARGE SCALE GENOMIC DNA]</scope>
    <source>
        <strain evidence="6 7">DFW100M-13</strain>
    </source>
</reference>
<accession>A0A4V0YD27</accession>
<dbReference type="Pfam" id="PF09084">
    <property type="entry name" value="NMT1"/>
    <property type="match status" value="1"/>
</dbReference>
<feature type="domain" description="SsuA/THI5-like" evidence="5">
    <location>
        <begin position="94"/>
        <end position="207"/>
    </location>
</feature>
<evidence type="ECO:0000256" key="4">
    <source>
        <dbReference type="SAM" id="SignalP"/>
    </source>
</evidence>
<organism evidence="6 7">
    <name type="scientific">Microbacterium protaetiae</name>
    <dbReference type="NCBI Taxonomy" id="2509458"/>
    <lineage>
        <taxon>Bacteria</taxon>
        <taxon>Bacillati</taxon>
        <taxon>Actinomycetota</taxon>
        <taxon>Actinomycetes</taxon>
        <taxon>Micrococcales</taxon>
        <taxon>Microbacteriaceae</taxon>
        <taxon>Microbacterium</taxon>
    </lineage>
</organism>
<dbReference type="EMBL" id="CP035494">
    <property type="protein sequence ID" value="QAY59251.1"/>
    <property type="molecule type" value="Genomic_DNA"/>
</dbReference>
<protein>
    <submittedName>
        <fullName evidence="6">ABC transporter substrate-binding protein</fullName>
    </submittedName>
</protein>
<gene>
    <name evidence="6" type="ORF">ET475_04095</name>
</gene>
<keyword evidence="7" id="KW-1185">Reference proteome</keyword>
<feature type="chain" id="PRO_5020798358" evidence="4">
    <location>
        <begin position="39"/>
        <end position="358"/>
    </location>
</feature>
<dbReference type="SUPFAM" id="SSF53850">
    <property type="entry name" value="Periplasmic binding protein-like II"/>
    <property type="match status" value="1"/>
</dbReference>
<dbReference type="KEGG" id="mprt:ET475_04095"/>
<comment type="subcellular location">
    <subcellularLocation>
        <location evidence="1">Periplasm</location>
    </subcellularLocation>
</comment>
<evidence type="ECO:0000313" key="7">
    <source>
        <dbReference type="Proteomes" id="UP000293995"/>
    </source>
</evidence>